<dbReference type="Gene3D" id="3.40.50.2300">
    <property type="match status" value="1"/>
</dbReference>
<dbReference type="OrthoDB" id="561214at2"/>
<dbReference type="STRING" id="703.SAMEA2665130_01330"/>
<protein>
    <submittedName>
        <fullName evidence="5">DNA-binding transcriptional regulator CsgD</fullName>
    </submittedName>
</protein>
<dbReference type="NCBIfam" id="NF007505">
    <property type="entry name" value="PRK10100.1"/>
    <property type="match status" value="1"/>
</dbReference>
<dbReference type="PROSITE" id="PS50043">
    <property type="entry name" value="HTH_LUXR_2"/>
    <property type="match status" value="1"/>
</dbReference>
<evidence type="ECO:0000256" key="2">
    <source>
        <dbReference type="ARBA" id="ARBA00023125"/>
    </source>
</evidence>
<dbReference type="InterPro" id="IPR036388">
    <property type="entry name" value="WH-like_DNA-bd_sf"/>
</dbReference>
<dbReference type="InterPro" id="IPR016032">
    <property type="entry name" value="Sig_transdc_resp-reg_C-effctor"/>
</dbReference>
<accession>R8AVS9</accession>
<organism evidence="5 6">
    <name type="scientific">Plesiomonas shigelloides 302-73</name>
    <dbReference type="NCBI Taxonomy" id="1315976"/>
    <lineage>
        <taxon>Bacteria</taxon>
        <taxon>Pseudomonadati</taxon>
        <taxon>Pseudomonadota</taxon>
        <taxon>Gammaproteobacteria</taxon>
        <taxon>Enterobacterales</taxon>
        <taxon>Enterobacteriaceae</taxon>
        <taxon>Plesiomonas</taxon>
    </lineage>
</organism>
<reference evidence="5 6" key="1">
    <citation type="journal article" date="2013" name="Genome Announc.">
        <title>Genome Sequence of Plesiomonas shigelloides Strain 302-73 (Serotype O1).</title>
        <authorList>
            <person name="Pique N."/>
            <person name="Aquilini E."/>
            <person name="Alioto T."/>
            <person name="Minana-Galbis D."/>
            <person name="Tomas J.M."/>
        </authorList>
    </citation>
    <scope>NUCLEOTIDE SEQUENCE [LARGE SCALE GENOMIC DNA]</scope>
    <source>
        <strain evidence="5 6">302-73</strain>
    </source>
</reference>
<dbReference type="Proteomes" id="UP000014012">
    <property type="component" value="Unassembled WGS sequence"/>
</dbReference>
<name>R8AVS9_PLESH</name>
<dbReference type="SMART" id="SM00421">
    <property type="entry name" value="HTH_LUXR"/>
    <property type="match status" value="1"/>
</dbReference>
<dbReference type="FunFam" id="1.10.10.10:FF:000153">
    <property type="entry name" value="LuxR family transcriptional regulator"/>
    <property type="match status" value="1"/>
</dbReference>
<gene>
    <name evidence="5" type="ORF">PLESHI_00485</name>
</gene>
<keyword evidence="1" id="KW-0805">Transcription regulation</keyword>
<dbReference type="HOGENOM" id="CLU_000445_90_7_6"/>
<dbReference type="PANTHER" id="PTHR44688">
    <property type="entry name" value="DNA-BINDING TRANSCRIPTIONAL ACTIVATOR DEVR_DOSR"/>
    <property type="match status" value="1"/>
</dbReference>
<dbReference type="PATRIC" id="fig|1315976.3.peg.72"/>
<dbReference type="GO" id="GO:0006355">
    <property type="term" value="P:regulation of DNA-templated transcription"/>
    <property type="evidence" value="ECO:0007669"/>
    <property type="project" value="InterPro"/>
</dbReference>
<dbReference type="PROSITE" id="PS00622">
    <property type="entry name" value="HTH_LUXR_1"/>
    <property type="match status" value="1"/>
</dbReference>
<dbReference type="SUPFAM" id="SSF46894">
    <property type="entry name" value="C-terminal effector domain of the bipartite response regulators"/>
    <property type="match status" value="1"/>
</dbReference>
<keyword evidence="6" id="KW-1185">Reference proteome</keyword>
<dbReference type="Gene3D" id="1.10.10.10">
    <property type="entry name" value="Winged helix-like DNA-binding domain superfamily/Winged helix DNA-binding domain"/>
    <property type="match status" value="1"/>
</dbReference>
<evidence type="ECO:0000256" key="1">
    <source>
        <dbReference type="ARBA" id="ARBA00023015"/>
    </source>
</evidence>
<evidence type="ECO:0000313" key="6">
    <source>
        <dbReference type="Proteomes" id="UP000014012"/>
    </source>
</evidence>
<evidence type="ECO:0000259" key="4">
    <source>
        <dbReference type="PROSITE" id="PS50043"/>
    </source>
</evidence>
<dbReference type="AlphaFoldDB" id="R8AVS9"/>
<dbReference type="EMBL" id="AQQO01000020">
    <property type="protein sequence ID" value="EON90444.1"/>
    <property type="molecule type" value="Genomic_DNA"/>
</dbReference>
<dbReference type="GO" id="GO:0003677">
    <property type="term" value="F:DNA binding"/>
    <property type="evidence" value="ECO:0007669"/>
    <property type="project" value="UniProtKB-KW"/>
</dbReference>
<dbReference type="PANTHER" id="PTHR44688:SF16">
    <property type="entry name" value="DNA-BINDING TRANSCRIPTIONAL ACTIVATOR DEVR_DOSR"/>
    <property type="match status" value="1"/>
</dbReference>
<dbReference type="InterPro" id="IPR049151">
    <property type="entry name" value="CsgD-like_REC"/>
</dbReference>
<comment type="caution">
    <text evidence="5">The sequence shown here is derived from an EMBL/GenBank/DDBJ whole genome shotgun (WGS) entry which is preliminary data.</text>
</comment>
<dbReference type="Pfam" id="PF21155">
    <property type="entry name" value="VpsT-like_REC"/>
    <property type="match status" value="1"/>
</dbReference>
<evidence type="ECO:0000256" key="3">
    <source>
        <dbReference type="ARBA" id="ARBA00023163"/>
    </source>
</evidence>
<evidence type="ECO:0000313" key="5">
    <source>
        <dbReference type="EMBL" id="EON90444.1"/>
    </source>
</evidence>
<dbReference type="InterPro" id="IPR000792">
    <property type="entry name" value="Tscrpt_reg_LuxR_C"/>
</dbReference>
<proteinExistence type="predicted"/>
<dbReference type="CDD" id="cd06170">
    <property type="entry name" value="LuxR_C_like"/>
    <property type="match status" value="1"/>
</dbReference>
<keyword evidence="2 5" id="KW-0238">DNA-binding</keyword>
<dbReference type="PRINTS" id="PR00038">
    <property type="entry name" value="HTHLUXR"/>
</dbReference>
<dbReference type="Pfam" id="PF00196">
    <property type="entry name" value="GerE"/>
    <property type="match status" value="1"/>
</dbReference>
<sequence>MGFTMEKHAHLLLITKPSLQVSALSRTLREKTSLPVSIHNLANPLDSMPAELTLMLFDLSEMDNKEIKLWQYKLFQHRNSIKTLLFNMPDDVTQEDILSWPAISGIFRTEDNEDTLVKGIKSVLNGEFWLPRTLTSLLIEHLRVHQRNNANFPQLTLREKEILEQLRSGASNMEIASMLFVSEHTIKSHLYNLFRKINVRNRTQAIYWAEENLKQ</sequence>
<keyword evidence="3" id="KW-0804">Transcription</keyword>
<feature type="domain" description="HTH luxR-type" evidence="4">
    <location>
        <begin position="148"/>
        <end position="213"/>
    </location>
</feature>